<evidence type="ECO:0000313" key="8">
    <source>
        <dbReference type="Proteomes" id="UP000474957"/>
    </source>
</evidence>
<keyword evidence="3 4" id="KW-0975">Bacterial flagellum</keyword>
<dbReference type="AlphaFoldDB" id="A0A6L5Z895"/>
<dbReference type="EMBL" id="WIND01000074">
    <property type="protein sequence ID" value="MSU92324.1"/>
    <property type="molecule type" value="Genomic_DNA"/>
</dbReference>
<reference evidence="7 8" key="1">
    <citation type="submission" date="2019-10" db="EMBL/GenBank/DDBJ databases">
        <title>Cognatihalovulum marinum gen. nov. sp. nov., a new member of the family Rhodobacteraceae isolated from deep seawater of the Northwest Indian Ocean.</title>
        <authorList>
            <person name="Ruan C."/>
            <person name="Wang J."/>
            <person name="Zheng X."/>
            <person name="Song L."/>
            <person name="Zhu Y."/>
            <person name="Huang Y."/>
            <person name="Lu Z."/>
            <person name="Du W."/>
            <person name="Huang L."/>
            <person name="Dai X."/>
        </authorList>
    </citation>
    <scope>NUCLEOTIDE SEQUENCE [LARGE SCALE GENOMIC DNA]</scope>
    <source>
        <strain evidence="7 8">2CG4</strain>
    </source>
</reference>
<name>A0A6L5Z895_9RHOB</name>
<dbReference type="GO" id="GO:0009425">
    <property type="term" value="C:bacterial-type flagellum basal body"/>
    <property type="evidence" value="ECO:0007669"/>
    <property type="project" value="UniProtKB-SubCell"/>
</dbReference>
<dbReference type="InterPro" id="IPR001444">
    <property type="entry name" value="Flag_bb_rod_N"/>
</dbReference>
<gene>
    <name evidence="7" type="ORF">GE300_22610</name>
</gene>
<evidence type="ECO:0000256" key="4">
    <source>
        <dbReference type="RuleBase" id="RU362116"/>
    </source>
</evidence>
<dbReference type="Proteomes" id="UP000474957">
    <property type="component" value="Unassembled WGS sequence"/>
</dbReference>
<dbReference type="NCBIfam" id="TIGR03506">
    <property type="entry name" value="FlgEFG_subfam"/>
    <property type="match status" value="1"/>
</dbReference>
<dbReference type="Pfam" id="PF00460">
    <property type="entry name" value="Flg_bb_rod"/>
    <property type="match status" value="1"/>
</dbReference>
<comment type="function">
    <text evidence="4">A flexible structure which links the flagellar filament to the drive apparatus in the basal body.</text>
</comment>
<comment type="caution">
    <text evidence="7">The sequence shown here is derived from an EMBL/GenBank/DDBJ whole genome shotgun (WGS) entry which is preliminary data.</text>
</comment>
<evidence type="ECO:0000313" key="7">
    <source>
        <dbReference type="EMBL" id="MSU92324.1"/>
    </source>
</evidence>
<dbReference type="InterPro" id="IPR020013">
    <property type="entry name" value="Flagellar_FlgE/F/G"/>
</dbReference>
<keyword evidence="7" id="KW-0969">Cilium</keyword>
<evidence type="ECO:0000256" key="1">
    <source>
        <dbReference type="ARBA" id="ARBA00004117"/>
    </source>
</evidence>
<dbReference type="GO" id="GO:0071978">
    <property type="term" value="P:bacterial-type flagellum-dependent swarming motility"/>
    <property type="evidence" value="ECO:0007669"/>
    <property type="project" value="TreeGrafter"/>
</dbReference>
<dbReference type="PANTHER" id="PTHR30435">
    <property type="entry name" value="FLAGELLAR PROTEIN"/>
    <property type="match status" value="1"/>
</dbReference>
<proteinExistence type="inferred from homology"/>
<evidence type="ECO:0000256" key="2">
    <source>
        <dbReference type="ARBA" id="ARBA00009677"/>
    </source>
</evidence>
<keyword evidence="7" id="KW-0282">Flagellum</keyword>
<dbReference type="InterPro" id="IPR010930">
    <property type="entry name" value="Flg_bb/hook_C_dom"/>
</dbReference>
<keyword evidence="8" id="KW-1185">Reference proteome</keyword>
<dbReference type="GO" id="GO:0005829">
    <property type="term" value="C:cytosol"/>
    <property type="evidence" value="ECO:0007669"/>
    <property type="project" value="TreeGrafter"/>
</dbReference>
<dbReference type="SUPFAM" id="SSF117143">
    <property type="entry name" value="Flagellar hook protein flgE"/>
    <property type="match status" value="1"/>
</dbReference>
<organism evidence="7 8">
    <name type="scientific">Halovulum marinum</name>
    <dbReference type="NCBI Taxonomy" id="2662447"/>
    <lineage>
        <taxon>Bacteria</taxon>
        <taxon>Pseudomonadati</taxon>
        <taxon>Pseudomonadota</taxon>
        <taxon>Alphaproteobacteria</taxon>
        <taxon>Rhodobacterales</taxon>
        <taxon>Paracoccaceae</taxon>
        <taxon>Halovulum</taxon>
    </lineage>
</organism>
<dbReference type="GO" id="GO:0009424">
    <property type="term" value="C:bacterial-type flagellum hook"/>
    <property type="evidence" value="ECO:0007669"/>
    <property type="project" value="TreeGrafter"/>
</dbReference>
<comment type="similarity">
    <text evidence="2 4">Belongs to the flagella basal body rod proteins family.</text>
</comment>
<evidence type="ECO:0000259" key="6">
    <source>
        <dbReference type="Pfam" id="PF06429"/>
    </source>
</evidence>
<feature type="domain" description="Flagellar basal-body/hook protein C-terminal" evidence="6">
    <location>
        <begin position="390"/>
        <end position="430"/>
    </location>
</feature>
<feature type="domain" description="Flagellar basal body rod protein N-terminal" evidence="5">
    <location>
        <begin position="9"/>
        <end position="37"/>
    </location>
</feature>
<protein>
    <recommendedName>
        <fullName evidence="4">Flagellar hook protein FlgE</fullName>
    </recommendedName>
</protein>
<dbReference type="InterPro" id="IPR037058">
    <property type="entry name" value="Falgellar_hook_FlgE_sf"/>
</dbReference>
<evidence type="ECO:0000259" key="5">
    <source>
        <dbReference type="Pfam" id="PF00460"/>
    </source>
</evidence>
<dbReference type="Pfam" id="PF06429">
    <property type="entry name" value="Flg_bbr_C"/>
    <property type="match status" value="1"/>
</dbReference>
<dbReference type="RefSeq" id="WP_154449824.1">
    <property type="nucleotide sequence ID" value="NZ_WIND01000074.1"/>
</dbReference>
<dbReference type="PROSITE" id="PS00588">
    <property type="entry name" value="FLAGELLA_BB_ROD"/>
    <property type="match status" value="1"/>
</dbReference>
<accession>A0A6L5Z895</accession>
<dbReference type="Gene3D" id="2.60.98.20">
    <property type="entry name" value="Flagellar hook protein FlgE"/>
    <property type="match status" value="1"/>
</dbReference>
<sequence length="432" mass="44668">MSISSSLTASVSGLASNASKLATISDNIANASTFGYKRSDVEFSSLVISQRAGKYSAGGVTINTYHEVDAQSSLVPTSNATDLALGGRGMLPVTPLTDVDTPDANHPLQLVSTGSFRPNQDGYLVTETGLVLMGWPADANGDIPAYPRDGISGLEPIVTNANQFLASPTTEIRLGANLPAEATQAGASGTPLEITTEYYDNTGASQTLVSTFTPTIPGAGQSDTWTLTVTDEAQGGAVVGEFTIEFDDTPGNGGEVLSVTPTTGTYDAATGFAGIAVASGPIDLELGIPGSRSVLTQLSAEFAPAGVTRNGAAVGTLTGVSVDNNGFVHAAYDSGFTRVIYQVPVADVPNLNGLTPLDNQAFAVSPDSGNLFLWDAGDGPTGEIVPYAREESTADIAEELTQLIQTQRAYSSNAKIIQTVDEMLQETTNLKR</sequence>
<comment type="subcellular location">
    <subcellularLocation>
        <location evidence="1 4">Bacterial flagellum basal body</location>
    </subcellularLocation>
</comment>
<dbReference type="PANTHER" id="PTHR30435:SF1">
    <property type="entry name" value="FLAGELLAR HOOK PROTEIN FLGE"/>
    <property type="match status" value="1"/>
</dbReference>
<dbReference type="InterPro" id="IPR019776">
    <property type="entry name" value="Flagellar_basal_body_rod_CS"/>
</dbReference>
<evidence type="ECO:0000256" key="3">
    <source>
        <dbReference type="ARBA" id="ARBA00023143"/>
    </source>
</evidence>
<dbReference type="InterPro" id="IPR037925">
    <property type="entry name" value="FlgE/F/G-like"/>
</dbReference>
<keyword evidence="7" id="KW-0966">Cell projection</keyword>